<dbReference type="AlphaFoldDB" id="A0A9N9B040"/>
<reference evidence="1" key="1">
    <citation type="submission" date="2021-06" db="EMBL/GenBank/DDBJ databases">
        <authorList>
            <person name="Kallberg Y."/>
            <person name="Tangrot J."/>
            <person name="Rosling A."/>
        </authorList>
    </citation>
    <scope>NUCLEOTIDE SEQUENCE</scope>
    <source>
        <strain evidence="1">87-6 pot B 2015</strain>
    </source>
</reference>
<dbReference type="EMBL" id="CAJVPP010001307">
    <property type="protein sequence ID" value="CAG8547809.1"/>
    <property type="molecule type" value="Genomic_DNA"/>
</dbReference>
<name>A0A9N9B040_FUNMO</name>
<evidence type="ECO:0000313" key="2">
    <source>
        <dbReference type="Proteomes" id="UP000789375"/>
    </source>
</evidence>
<gene>
    <name evidence="1" type="ORF">FMOSSE_LOCUS6310</name>
</gene>
<sequence>MKNFEEYHNLYLETDIFLLVNIFMNYTIICLNNDGLDSSHYVFVSECLYKSSRAELKLMTNMNEYLIVKKGIREDMIMASYYYAKANNPKCSDYNLSKSTS</sequence>
<dbReference type="Proteomes" id="UP000789375">
    <property type="component" value="Unassembled WGS sequence"/>
</dbReference>
<keyword evidence="2" id="KW-1185">Reference proteome</keyword>
<accession>A0A9N9B040</accession>
<proteinExistence type="predicted"/>
<protein>
    <submittedName>
        <fullName evidence="1">3936_t:CDS:1</fullName>
    </submittedName>
</protein>
<evidence type="ECO:0000313" key="1">
    <source>
        <dbReference type="EMBL" id="CAG8547809.1"/>
    </source>
</evidence>
<organism evidence="1 2">
    <name type="scientific">Funneliformis mosseae</name>
    <name type="common">Endomycorrhizal fungus</name>
    <name type="synonym">Glomus mosseae</name>
    <dbReference type="NCBI Taxonomy" id="27381"/>
    <lineage>
        <taxon>Eukaryota</taxon>
        <taxon>Fungi</taxon>
        <taxon>Fungi incertae sedis</taxon>
        <taxon>Mucoromycota</taxon>
        <taxon>Glomeromycotina</taxon>
        <taxon>Glomeromycetes</taxon>
        <taxon>Glomerales</taxon>
        <taxon>Glomeraceae</taxon>
        <taxon>Funneliformis</taxon>
    </lineage>
</organism>
<comment type="caution">
    <text evidence="1">The sequence shown here is derived from an EMBL/GenBank/DDBJ whole genome shotgun (WGS) entry which is preliminary data.</text>
</comment>